<keyword evidence="1" id="KW-0472">Membrane</keyword>
<feature type="transmembrane region" description="Helical" evidence="1">
    <location>
        <begin position="45"/>
        <end position="64"/>
    </location>
</feature>
<comment type="caution">
    <text evidence="2">The sequence shown here is derived from an EMBL/GenBank/DDBJ whole genome shotgun (WGS) entry which is preliminary data.</text>
</comment>
<evidence type="ECO:0000313" key="2">
    <source>
        <dbReference type="EMBL" id="PNC53369.1"/>
    </source>
</evidence>
<feature type="transmembrane region" description="Helical" evidence="1">
    <location>
        <begin position="21"/>
        <end position="39"/>
    </location>
</feature>
<sequence length="259" mass="30234">MTIEQTIREMIKFIKKYYGESLLFLILLLIFIAIEIIYKSCAHEVIGTLIAYCGFVAIIVTIIIQCKHNREQLQSTENQNREQLFEAEIQNLLNLAHQKKQAISIYRGAGDNNWERTLITGNAAFIEIINNFIYSDENKEKYKNIKSCEEILPGIDVLNEAWKDARKYEEVEKCVKYDIGEIKSWITVYMYTLIRIEEYGDKTGREVEKYIELLKSNLNRNERLFLSFSKGSDEYKSDPIINRGLEIAVKYGIIKNLTT</sequence>
<name>A0AAP8T8F0_9BACT</name>
<gene>
    <name evidence="2" type="ORF">CXU09_11790</name>
</gene>
<accession>A0AAP8T8F0</accession>
<protein>
    <submittedName>
        <fullName evidence="2">Uncharacterized protein</fullName>
    </submittedName>
</protein>
<reference evidence="2 3" key="1">
    <citation type="journal article" date="2017" name="BMC Genomics">
        <title>Genome sequencing of 39 Akkermansia muciniphila isolates reveals its population structure, genomic and functional diverisity, and global distribution in mammalian gut microbiotas.</title>
        <authorList>
            <person name="Guo X."/>
            <person name="Li S."/>
            <person name="Zhang J."/>
            <person name="Wu F."/>
            <person name="Li X."/>
            <person name="Wu D."/>
            <person name="Zhang M."/>
            <person name="Ou Z."/>
            <person name="Jie Z."/>
            <person name="Yan Q."/>
            <person name="Li P."/>
            <person name="Yi J."/>
            <person name="Peng Y."/>
        </authorList>
    </citation>
    <scope>NUCLEOTIDE SEQUENCE [LARGE SCALE GENOMIC DNA]</scope>
    <source>
        <strain evidence="2 3">GP43</strain>
    </source>
</reference>
<proteinExistence type="predicted"/>
<organism evidence="2 3">
    <name type="scientific">Akkermansia muciniphila</name>
    <dbReference type="NCBI Taxonomy" id="239935"/>
    <lineage>
        <taxon>Bacteria</taxon>
        <taxon>Pseudomonadati</taxon>
        <taxon>Verrucomicrobiota</taxon>
        <taxon>Verrucomicrobiia</taxon>
        <taxon>Verrucomicrobiales</taxon>
        <taxon>Akkermansiaceae</taxon>
        <taxon>Akkermansia</taxon>
    </lineage>
</organism>
<dbReference type="Proteomes" id="UP000235914">
    <property type="component" value="Unassembled WGS sequence"/>
</dbReference>
<evidence type="ECO:0000313" key="3">
    <source>
        <dbReference type="Proteomes" id="UP000235914"/>
    </source>
</evidence>
<dbReference type="EMBL" id="PJKN01000008">
    <property type="protein sequence ID" value="PNC53369.1"/>
    <property type="molecule type" value="Genomic_DNA"/>
</dbReference>
<keyword evidence="1" id="KW-1133">Transmembrane helix</keyword>
<evidence type="ECO:0000256" key="1">
    <source>
        <dbReference type="SAM" id="Phobius"/>
    </source>
</evidence>
<dbReference type="AlphaFoldDB" id="A0AAP8T8F0"/>
<keyword evidence="1" id="KW-0812">Transmembrane</keyword>
<dbReference type="RefSeq" id="WP_102736180.1">
    <property type="nucleotide sequence ID" value="NZ_PJKN01000008.1"/>
</dbReference>